<dbReference type="Pfam" id="PF00679">
    <property type="entry name" value="EFG_C"/>
    <property type="match status" value="1"/>
</dbReference>
<dbReference type="SMART" id="SM00838">
    <property type="entry name" value="EFG_C"/>
    <property type="match status" value="1"/>
</dbReference>
<reference evidence="5 6" key="1">
    <citation type="submission" date="2017-02" db="EMBL/GenBank/DDBJ databases">
        <authorList>
            <person name="Peterson S.W."/>
        </authorList>
    </citation>
    <scope>NUCLEOTIDE SEQUENCE [LARGE SCALE GENOMIC DNA]</scope>
    <source>
        <strain evidence="5 6">ATCC 17233</strain>
    </source>
</reference>
<proteinExistence type="predicted"/>
<dbReference type="SUPFAM" id="SSF54211">
    <property type="entry name" value="Ribosomal protein S5 domain 2-like"/>
    <property type="match status" value="1"/>
</dbReference>
<evidence type="ECO:0000256" key="3">
    <source>
        <dbReference type="ARBA" id="ARBA00023134"/>
    </source>
</evidence>
<dbReference type="EMBL" id="FUXA01000007">
    <property type="protein sequence ID" value="SJZ64758.1"/>
    <property type="molecule type" value="Genomic_DNA"/>
</dbReference>
<dbReference type="InterPro" id="IPR009000">
    <property type="entry name" value="Transl_B-barrel_sf"/>
</dbReference>
<keyword evidence="1" id="KW-0547">Nucleotide-binding</keyword>
<name>A0A1T4MDA5_9FIRM</name>
<dbReference type="InterPro" id="IPR005225">
    <property type="entry name" value="Small_GTP-bd"/>
</dbReference>
<dbReference type="InterPro" id="IPR014721">
    <property type="entry name" value="Ribsml_uS5_D2-typ_fold_subgr"/>
</dbReference>
<dbReference type="SMART" id="SM00889">
    <property type="entry name" value="EFG_IV"/>
    <property type="match status" value="1"/>
</dbReference>
<dbReference type="Gene3D" id="3.40.50.300">
    <property type="entry name" value="P-loop containing nucleotide triphosphate hydrolases"/>
    <property type="match status" value="1"/>
</dbReference>
<protein>
    <submittedName>
        <fullName evidence="5">Small GTP-binding protein domain-containing protein</fullName>
    </submittedName>
</protein>
<dbReference type="Gene3D" id="3.30.70.240">
    <property type="match status" value="1"/>
</dbReference>
<dbReference type="CDD" id="cd10912">
    <property type="entry name" value="PIN_YacP-like"/>
    <property type="match status" value="1"/>
</dbReference>
<dbReference type="InterPro" id="IPR010298">
    <property type="entry name" value="YacP-like"/>
</dbReference>
<dbReference type="InterPro" id="IPR053905">
    <property type="entry name" value="EF-G-like_DII"/>
</dbReference>
<dbReference type="RefSeq" id="WP_078787009.1">
    <property type="nucleotide sequence ID" value="NZ_FMTO01000006.1"/>
</dbReference>
<dbReference type="InterPro" id="IPR027417">
    <property type="entry name" value="P-loop_NTPase"/>
</dbReference>
<dbReference type="SUPFAM" id="SSF54980">
    <property type="entry name" value="EF-G C-terminal domain-like"/>
    <property type="match status" value="2"/>
</dbReference>
<dbReference type="Pfam" id="PF03764">
    <property type="entry name" value="EFG_IV"/>
    <property type="match status" value="1"/>
</dbReference>
<dbReference type="Pfam" id="PF22042">
    <property type="entry name" value="EF-G_D2"/>
    <property type="match status" value="1"/>
</dbReference>
<accession>A0A1T4MDA5</accession>
<dbReference type="OrthoDB" id="9801472at2"/>
<dbReference type="GO" id="GO:0003924">
    <property type="term" value="F:GTPase activity"/>
    <property type="evidence" value="ECO:0007669"/>
    <property type="project" value="InterPro"/>
</dbReference>
<sequence length="887" mass="99616">MKKISVGILAHVDAGKTTLSESILYNSGTIRNMGRVDNKDAFLDTDAMEKDRGITIFSKQAVFDWKDTQFTLIDTPGHEDFVAETERVLGVIDYAILLINAADGVTAHTETLFRLLEKYAVPTVVFVNKMDYATVTQEQMINELNSNLSEGFAVYDEKWKDGINDSDEAESIAVLSEDVLEEYLETGNVSFENIKDMVIDRKLFPCFFGSALKNQGVTEFMDAVSILTVEQDYPDTFGARVFKISRDEKKNRLTFMKITGGKLSVRQEILMGEKVDQIRVYSGAKYSTKSMAEKGDIIAVTGLVSTYPGQAIGFEENDYLPILSPLLSYRIILPEDMSVERFLPMLREIADEEPLINIDSDEKGSDIKISIMGEVQLEILERQLLERFNVKVSFDSGKVLFKETIKNAVYGVGHYEPLRHYAEVHLLLRPLPPGSGIVIDSEVSVNDLAMSYQNEIISSIRGAAQRGSLRGVIAGLRVTDIRVTLVAGKIHLKHTEGGDLREASIRSFRAALISGEEAGNNILLEPFMKFRINLPDNSVGRIMNDINEMGGKSELKKMENQKALIEGIAPVRLIRNYQADLTAYTHGSGKFSIVEEMYLPSGEQEKIREDESLINVNYKPENDRRAPVGSVFCSGGSGYYVDWREAMDICHLEKKIRNYEELKWLYPKADSVNTSTSGSKEKEAKGFSYDMAIGVDEIDAILNRALSANKKSDPFVKRKYHLTKRTFSAETTGVKSTAKGVIRKNYLLVDGYNIIHRWDSLKGLVNDNMLGARMKLLDIMSNYQAIRNTEVVVVFDAYNVPGDQPRIDKYQNINVVYTKEAETADQYIAKFTNENVSTMNITVATSDFMVQLIIRGAGAVLMSATELEKEIEMASKELREQYNIEYE</sequence>
<evidence type="ECO:0000259" key="4">
    <source>
        <dbReference type="PROSITE" id="PS51722"/>
    </source>
</evidence>
<evidence type="ECO:0000313" key="6">
    <source>
        <dbReference type="Proteomes" id="UP000189857"/>
    </source>
</evidence>
<keyword evidence="6" id="KW-1185">Reference proteome</keyword>
<dbReference type="InterPro" id="IPR000795">
    <property type="entry name" value="T_Tr_GTP-bd_dom"/>
</dbReference>
<dbReference type="PRINTS" id="PR01037">
    <property type="entry name" value="TCRTETOQM"/>
</dbReference>
<dbReference type="InterPro" id="IPR031157">
    <property type="entry name" value="G_TR_CS"/>
</dbReference>
<dbReference type="NCBIfam" id="TIGR00231">
    <property type="entry name" value="small_GTP"/>
    <property type="match status" value="1"/>
</dbReference>
<dbReference type="Gene3D" id="2.40.30.10">
    <property type="entry name" value="Translation factors"/>
    <property type="match status" value="1"/>
</dbReference>
<evidence type="ECO:0000256" key="2">
    <source>
        <dbReference type="ARBA" id="ARBA00022917"/>
    </source>
</evidence>
<dbReference type="GO" id="GO:0005525">
    <property type="term" value="F:GTP binding"/>
    <property type="evidence" value="ECO:0007669"/>
    <property type="project" value="UniProtKB-KW"/>
</dbReference>
<evidence type="ECO:0000256" key="1">
    <source>
        <dbReference type="ARBA" id="ARBA00022741"/>
    </source>
</evidence>
<dbReference type="InterPro" id="IPR035647">
    <property type="entry name" value="EFG_III/V"/>
</dbReference>
<dbReference type="GO" id="GO:0032790">
    <property type="term" value="P:ribosome disassembly"/>
    <property type="evidence" value="ECO:0007669"/>
    <property type="project" value="TreeGrafter"/>
</dbReference>
<feature type="domain" description="Tr-type G" evidence="4">
    <location>
        <begin position="1"/>
        <end position="232"/>
    </location>
</feature>
<dbReference type="Gene3D" id="3.30.70.870">
    <property type="entry name" value="Elongation Factor G (Translational Gtpase), domain 3"/>
    <property type="match status" value="1"/>
</dbReference>
<dbReference type="InterPro" id="IPR005517">
    <property type="entry name" value="Transl_elong_EFG/EF2_IV"/>
</dbReference>
<dbReference type="GO" id="GO:0006412">
    <property type="term" value="P:translation"/>
    <property type="evidence" value="ECO:0007669"/>
    <property type="project" value="UniProtKB-KW"/>
</dbReference>
<dbReference type="SUPFAM" id="SSF50447">
    <property type="entry name" value="Translation proteins"/>
    <property type="match status" value="1"/>
</dbReference>
<dbReference type="InterPro" id="IPR020568">
    <property type="entry name" value="Ribosomal_Su5_D2-typ_SF"/>
</dbReference>
<dbReference type="PANTHER" id="PTHR43261">
    <property type="entry name" value="TRANSLATION ELONGATION FACTOR G-RELATED"/>
    <property type="match status" value="1"/>
</dbReference>
<evidence type="ECO:0000313" key="5">
    <source>
        <dbReference type="EMBL" id="SJZ64758.1"/>
    </source>
</evidence>
<dbReference type="Pfam" id="PF00009">
    <property type="entry name" value="GTP_EFTU"/>
    <property type="match status" value="1"/>
</dbReference>
<dbReference type="Gene3D" id="3.30.230.10">
    <property type="match status" value="1"/>
</dbReference>
<dbReference type="Pfam" id="PF05991">
    <property type="entry name" value="NYN_YacP"/>
    <property type="match status" value="1"/>
</dbReference>
<keyword evidence="3" id="KW-0342">GTP-binding</keyword>
<dbReference type="PRINTS" id="PR00315">
    <property type="entry name" value="ELONGATNFCT"/>
</dbReference>
<dbReference type="PANTHER" id="PTHR43261:SF1">
    <property type="entry name" value="RIBOSOME-RELEASING FACTOR 2, MITOCHONDRIAL"/>
    <property type="match status" value="1"/>
</dbReference>
<dbReference type="InterPro" id="IPR000640">
    <property type="entry name" value="EFG_V-like"/>
</dbReference>
<dbReference type="PROSITE" id="PS00301">
    <property type="entry name" value="G_TR_1"/>
    <property type="match status" value="1"/>
</dbReference>
<organism evidence="5 6">
    <name type="scientific">Eubacterium ruminantium</name>
    <dbReference type="NCBI Taxonomy" id="42322"/>
    <lineage>
        <taxon>Bacteria</taxon>
        <taxon>Bacillati</taxon>
        <taxon>Bacillota</taxon>
        <taxon>Clostridia</taxon>
        <taxon>Eubacteriales</taxon>
        <taxon>Eubacteriaceae</taxon>
        <taxon>Eubacterium</taxon>
    </lineage>
</organism>
<dbReference type="SUPFAM" id="SSF52540">
    <property type="entry name" value="P-loop containing nucleoside triphosphate hydrolases"/>
    <property type="match status" value="1"/>
</dbReference>
<keyword evidence="2" id="KW-0648">Protein biosynthesis</keyword>
<dbReference type="PROSITE" id="PS51722">
    <property type="entry name" value="G_TR_2"/>
    <property type="match status" value="1"/>
</dbReference>
<dbReference type="Proteomes" id="UP000189857">
    <property type="component" value="Unassembled WGS sequence"/>
</dbReference>
<dbReference type="AlphaFoldDB" id="A0A1T4MDA5"/>
<gene>
    <name evidence="5" type="ORF">SAMN02745110_01160</name>
</gene>